<dbReference type="InterPro" id="IPR036465">
    <property type="entry name" value="vWFA_dom_sf"/>
</dbReference>
<dbReference type="InterPro" id="IPR002035">
    <property type="entry name" value="VWF_A"/>
</dbReference>
<accession>A0A2T7P2J9</accession>
<reference evidence="2 3" key="1">
    <citation type="submission" date="2018-04" db="EMBL/GenBank/DDBJ databases">
        <title>The genome of golden apple snail Pomacea canaliculata provides insight into stress tolerance and invasive adaptation.</title>
        <authorList>
            <person name="Liu C."/>
            <person name="Liu B."/>
            <person name="Ren Y."/>
            <person name="Zhang Y."/>
            <person name="Wang H."/>
            <person name="Li S."/>
            <person name="Jiang F."/>
            <person name="Yin L."/>
            <person name="Zhang G."/>
            <person name="Qian W."/>
            <person name="Fan W."/>
        </authorList>
    </citation>
    <scope>NUCLEOTIDE SEQUENCE [LARGE SCALE GENOMIC DNA]</scope>
    <source>
        <strain evidence="2">SZHN2017</strain>
        <tissue evidence="2">Muscle</tissue>
    </source>
</reference>
<name>A0A2T7P2J9_POMCA</name>
<dbReference type="SUPFAM" id="SSF53300">
    <property type="entry name" value="vWA-like"/>
    <property type="match status" value="1"/>
</dbReference>
<dbReference type="EMBL" id="PZQS01000007">
    <property type="protein sequence ID" value="PVD27641.1"/>
    <property type="molecule type" value="Genomic_DNA"/>
</dbReference>
<protein>
    <recommendedName>
        <fullName evidence="1">VWFA domain-containing protein</fullName>
    </recommendedName>
</protein>
<evidence type="ECO:0000313" key="3">
    <source>
        <dbReference type="Proteomes" id="UP000245119"/>
    </source>
</evidence>
<evidence type="ECO:0000313" key="2">
    <source>
        <dbReference type="EMBL" id="PVD27641.1"/>
    </source>
</evidence>
<keyword evidence="3" id="KW-1185">Reference proteome</keyword>
<sequence>MNRSRGQSERLPLQRTAVMIPRDELRLKLQRSQYSNINTTISVIAILKNMIADVVDALDDDEDFVSVITFGEETTVVCPLTKFEKKIRELDTVTRFSSKTNLSSAVLQAVDILHEAQSGER</sequence>
<dbReference type="Gene3D" id="3.40.50.410">
    <property type="entry name" value="von Willebrand factor, type A domain"/>
    <property type="match status" value="1"/>
</dbReference>
<dbReference type="OrthoDB" id="299997at2759"/>
<dbReference type="AlphaFoldDB" id="A0A2T7P2J9"/>
<feature type="domain" description="VWFA" evidence="1">
    <location>
        <begin position="43"/>
        <end position="117"/>
    </location>
</feature>
<dbReference type="Proteomes" id="UP000245119">
    <property type="component" value="Linkage Group LG7"/>
</dbReference>
<organism evidence="2 3">
    <name type="scientific">Pomacea canaliculata</name>
    <name type="common">Golden apple snail</name>
    <dbReference type="NCBI Taxonomy" id="400727"/>
    <lineage>
        <taxon>Eukaryota</taxon>
        <taxon>Metazoa</taxon>
        <taxon>Spiralia</taxon>
        <taxon>Lophotrochozoa</taxon>
        <taxon>Mollusca</taxon>
        <taxon>Gastropoda</taxon>
        <taxon>Caenogastropoda</taxon>
        <taxon>Architaenioglossa</taxon>
        <taxon>Ampullarioidea</taxon>
        <taxon>Ampullariidae</taxon>
        <taxon>Pomacea</taxon>
    </lineage>
</organism>
<proteinExistence type="predicted"/>
<comment type="caution">
    <text evidence="2">The sequence shown here is derived from an EMBL/GenBank/DDBJ whole genome shotgun (WGS) entry which is preliminary data.</text>
</comment>
<dbReference type="Pfam" id="PF13519">
    <property type="entry name" value="VWA_2"/>
    <property type="match status" value="1"/>
</dbReference>
<evidence type="ECO:0000259" key="1">
    <source>
        <dbReference type="Pfam" id="PF13519"/>
    </source>
</evidence>
<gene>
    <name evidence="2" type="ORF">C0Q70_12808</name>
</gene>